<evidence type="ECO:0000259" key="7">
    <source>
        <dbReference type="Pfam" id="PF22366"/>
    </source>
</evidence>
<dbReference type="InterPro" id="IPR045024">
    <property type="entry name" value="NDH-2"/>
</dbReference>
<feature type="domain" description="FAD/NAD(P)-binding" evidence="6">
    <location>
        <begin position="40"/>
        <end position="391"/>
    </location>
</feature>
<dbReference type="GO" id="GO:0003954">
    <property type="term" value="F:NADH dehydrogenase activity"/>
    <property type="evidence" value="ECO:0007669"/>
    <property type="project" value="InterPro"/>
</dbReference>
<evidence type="ECO:0000313" key="9">
    <source>
        <dbReference type="Proteomes" id="UP000054166"/>
    </source>
</evidence>
<accession>A0A0C3BZZ4</accession>
<protein>
    <submittedName>
        <fullName evidence="8">Uncharacterized protein</fullName>
    </submittedName>
</protein>
<dbReference type="STRING" id="765440.A0A0C3BZZ4"/>
<reference evidence="9" key="2">
    <citation type="submission" date="2015-01" db="EMBL/GenBank/DDBJ databases">
        <title>Evolutionary Origins and Diversification of the Mycorrhizal Mutualists.</title>
        <authorList>
            <consortium name="DOE Joint Genome Institute"/>
            <consortium name="Mycorrhizal Genomics Consortium"/>
            <person name="Kohler A."/>
            <person name="Kuo A."/>
            <person name="Nagy L.G."/>
            <person name="Floudas D."/>
            <person name="Copeland A."/>
            <person name="Barry K.W."/>
            <person name="Cichocki N."/>
            <person name="Veneault-Fourrey C."/>
            <person name="LaButti K."/>
            <person name="Lindquist E.A."/>
            <person name="Lipzen A."/>
            <person name="Lundell T."/>
            <person name="Morin E."/>
            <person name="Murat C."/>
            <person name="Riley R."/>
            <person name="Ohm R."/>
            <person name="Sun H."/>
            <person name="Tunlid A."/>
            <person name="Henrissat B."/>
            <person name="Grigoriev I.V."/>
            <person name="Hibbett D.S."/>
            <person name="Martin F."/>
        </authorList>
    </citation>
    <scope>NUCLEOTIDE SEQUENCE [LARGE SCALE GENOMIC DNA]</scope>
    <source>
        <strain evidence="9">F 1598</strain>
    </source>
</reference>
<keyword evidence="2" id="KW-0285">Flavoprotein</keyword>
<evidence type="ECO:0000256" key="3">
    <source>
        <dbReference type="ARBA" id="ARBA00022827"/>
    </source>
</evidence>
<dbReference type="Pfam" id="PF22366">
    <property type="entry name" value="NDH2_C"/>
    <property type="match status" value="1"/>
</dbReference>
<evidence type="ECO:0000256" key="5">
    <source>
        <dbReference type="ARBA" id="ARBA00023027"/>
    </source>
</evidence>
<dbReference type="InterPro" id="IPR054585">
    <property type="entry name" value="NDH2-like_C"/>
</dbReference>
<organism evidence="8 9">
    <name type="scientific">Piloderma croceum (strain F 1598)</name>
    <dbReference type="NCBI Taxonomy" id="765440"/>
    <lineage>
        <taxon>Eukaryota</taxon>
        <taxon>Fungi</taxon>
        <taxon>Dikarya</taxon>
        <taxon>Basidiomycota</taxon>
        <taxon>Agaricomycotina</taxon>
        <taxon>Agaricomycetes</taxon>
        <taxon>Agaricomycetidae</taxon>
        <taxon>Atheliales</taxon>
        <taxon>Atheliaceae</taxon>
        <taxon>Piloderma</taxon>
    </lineage>
</organism>
<dbReference type="PANTHER" id="PTHR43706:SF17">
    <property type="entry name" value="NADH DEHYDROGENASE (EUROFUNG)"/>
    <property type="match status" value="1"/>
</dbReference>
<dbReference type="Pfam" id="PF07992">
    <property type="entry name" value="Pyr_redox_2"/>
    <property type="match status" value="1"/>
</dbReference>
<reference evidence="8 9" key="1">
    <citation type="submission" date="2014-04" db="EMBL/GenBank/DDBJ databases">
        <authorList>
            <consortium name="DOE Joint Genome Institute"/>
            <person name="Kuo A."/>
            <person name="Tarkka M."/>
            <person name="Buscot F."/>
            <person name="Kohler A."/>
            <person name="Nagy L.G."/>
            <person name="Floudas D."/>
            <person name="Copeland A."/>
            <person name="Barry K.W."/>
            <person name="Cichocki N."/>
            <person name="Veneault-Fourrey C."/>
            <person name="LaButti K."/>
            <person name="Lindquist E.A."/>
            <person name="Lipzen A."/>
            <person name="Lundell T."/>
            <person name="Morin E."/>
            <person name="Murat C."/>
            <person name="Sun H."/>
            <person name="Tunlid A."/>
            <person name="Henrissat B."/>
            <person name="Grigoriev I.V."/>
            <person name="Hibbett D.S."/>
            <person name="Martin F."/>
            <person name="Nordberg H.P."/>
            <person name="Cantor M.N."/>
            <person name="Hua S.X."/>
        </authorList>
    </citation>
    <scope>NUCLEOTIDE SEQUENCE [LARGE SCALE GENOMIC DNA]</scope>
    <source>
        <strain evidence="8 9">F 1598</strain>
    </source>
</reference>
<dbReference type="PRINTS" id="PR00368">
    <property type="entry name" value="FADPNR"/>
</dbReference>
<evidence type="ECO:0000259" key="6">
    <source>
        <dbReference type="Pfam" id="PF07992"/>
    </source>
</evidence>
<keyword evidence="4" id="KW-0560">Oxidoreductase</keyword>
<dbReference type="Proteomes" id="UP000054166">
    <property type="component" value="Unassembled WGS sequence"/>
</dbReference>
<dbReference type="InParanoid" id="A0A0C3BZZ4"/>
<comment type="similarity">
    <text evidence="1">Belongs to the NADH dehydrogenase family.</text>
</comment>
<keyword evidence="3" id="KW-0274">FAD</keyword>
<keyword evidence="9" id="KW-1185">Reference proteome</keyword>
<dbReference type="GO" id="GO:0005739">
    <property type="term" value="C:mitochondrion"/>
    <property type="evidence" value="ECO:0007669"/>
    <property type="project" value="UniProtKB-ARBA"/>
</dbReference>
<feature type="domain" description="External alternative NADH-ubiquinone oxidoreductase-like C-terminal" evidence="7">
    <location>
        <begin position="416"/>
        <end position="469"/>
    </location>
</feature>
<gene>
    <name evidence="8" type="ORF">PILCRDRAFT_94196</name>
</gene>
<name>A0A0C3BZZ4_PILCF</name>
<dbReference type="SUPFAM" id="SSF51905">
    <property type="entry name" value="FAD/NAD(P)-binding domain"/>
    <property type="match status" value="2"/>
</dbReference>
<evidence type="ECO:0000256" key="2">
    <source>
        <dbReference type="ARBA" id="ARBA00022630"/>
    </source>
</evidence>
<dbReference type="Gene3D" id="3.50.50.100">
    <property type="match status" value="1"/>
</dbReference>
<keyword evidence="5" id="KW-0520">NAD</keyword>
<dbReference type="InterPro" id="IPR036188">
    <property type="entry name" value="FAD/NAD-bd_sf"/>
</dbReference>
<evidence type="ECO:0000313" key="8">
    <source>
        <dbReference type="EMBL" id="KIM92118.1"/>
    </source>
</evidence>
<dbReference type="HOGENOM" id="CLU_021377_1_2_1"/>
<evidence type="ECO:0000256" key="1">
    <source>
        <dbReference type="ARBA" id="ARBA00005272"/>
    </source>
</evidence>
<dbReference type="AlphaFoldDB" id="A0A0C3BZZ4"/>
<evidence type="ECO:0000256" key="4">
    <source>
        <dbReference type="ARBA" id="ARBA00023002"/>
    </source>
</evidence>
<dbReference type="OrthoDB" id="9992747at2759"/>
<dbReference type="PANTHER" id="PTHR43706">
    <property type="entry name" value="NADH DEHYDROGENASE"/>
    <property type="match status" value="1"/>
</dbReference>
<proteinExistence type="inferred from homology"/>
<sequence length="471" mass="52208">MLRVNYFASVCSISLRASRVAEATARPRGFSSSVARNKQSLVILGSGWGGYEVLRGVDKKRWDVTMLSASGYFNFTPLLAGCAVGTLEFRCAVEPVRRYTPQVTAYQAWCDSIDFKQKTLQCMPATPPLTFEKAVAPIEEITPTGGLSHFAGTGTGFTQRYDKLVIAVGAYAQTFNVPGVKAHAHFLKDVRDARRIRTRILECFEQANQPTLSDVERRNLLNFCIVGGGPTGVEFAAELHDLLHSDIRRHYPSLAAMAKINLYDVAPNILGTFDRSLASYAEQSFRRDGISIRTNHHVEKVEKGKMFVKEQGEVAFGLLVWSTGLAPNPLITSISQLAKDEKTSSLLTDDNLNVITKDGGMPDPDVWAIGDAAVMQDQRLPATAQVANQKAKYIVKKLNKIAKGQNSTKPFEFHNQGSLAYVGDWKAIYDRSGAENVKTKESGRLAWLLWRSAYFTQTLSLRNKILVPTYW</sequence>
<dbReference type="InterPro" id="IPR023753">
    <property type="entry name" value="FAD/NAD-binding_dom"/>
</dbReference>
<dbReference type="EMBL" id="KN832970">
    <property type="protein sequence ID" value="KIM92118.1"/>
    <property type="molecule type" value="Genomic_DNA"/>
</dbReference>